<dbReference type="InterPro" id="IPR016874">
    <property type="entry name" value="TcmP-like"/>
</dbReference>
<evidence type="ECO:0000313" key="4">
    <source>
        <dbReference type="Proteomes" id="UP000184501"/>
    </source>
</evidence>
<keyword evidence="4" id="KW-1185">Reference proteome</keyword>
<protein>
    <submittedName>
        <fullName evidence="3">Methyltransferase, TIGR00027 family</fullName>
    </submittedName>
</protein>
<sequence length="257" mass="30030">MLVTLYLRAVESREPNSILRDHRAAELVSRIDYDFGKLRHAAGNRFLVALRARQLDDWAADFLRRHPDATVVQLGCGLDSRAFRLDPPARVRWFDLDQPDVIALHRRLYPESDRYRTIAASVTDPDWLDQIPSDRPTLVIAEGLLMYLAERDIQRLLCRLTDRFPHGELLFDGVAPWMSAISRRVPQRLRGGYPSLSTPTRDGRQLERGNPRLRYRDEVSLVGQYPRIPVPSYRAVYWLLSRFRATRNAMRLFRFEF</sequence>
<proteinExistence type="predicted"/>
<dbReference type="AlphaFoldDB" id="A0A1M5EXI4"/>
<dbReference type="PANTHER" id="PTHR43619">
    <property type="entry name" value="S-ADENOSYL-L-METHIONINE-DEPENDENT METHYLTRANSFERASE YKTD-RELATED"/>
    <property type="match status" value="1"/>
</dbReference>
<dbReference type="Pfam" id="PF04072">
    <property type="entry name" value="LCM"/>
    <property type="match status" value="1"/>
</dbReference>
<keyword evidence="1 3" id="KW-0489">Methyltransferase</keyword>
<dbReference type="PANTHER" id="PTHR43619:SF2">
    <property type="entry name" value="S-ADENOSYL-L-METHIONINE-DEPENDENT METHYLTRANSFERASES SUPERFAMILY PROTEIN"/>
    <property type="match status" value="1"/>
</dbReference>
<accession>A0A1M5EXI4</accession>
<dbReference type="InterPro" id="IPR029063">
    <property type="entry name" value="SAM-dependent_MTases_sf"/>
</dbReference>
<dbReference type="SUPFAM" id="SSF53335">
    <property type="entry name" value="S-adenosyl-L-methionine-dependent methyltransferases"/>
    <property type="match status" value="1"/>
</dbReference>
<dbReference type="Proteomes" id="UP000184501">
    <property type="component" value="Unassembled WGS sequence"/>
</dbReference>
<dbReference type="PIRSF" id="PIRSF028177">
    <property type="entry name" value="Polyketide_synth_Omtfrase_TcmP"/>
    <property type="match status" value="1"/>
</dbReference>
<dbReference type="EMBL" id="FQVN01000005">
    <property type="protein sequence ID" value="SHF83722.1"/>
    <property type="molecule type" value="Genomic_DNA"/>
</dbReference>
<gene>
    <name evidence="3" type="ORF">SAMN05444320_105175</name>
</gene>
<evidence type="ECO:0000256" key="1">
    <source>
        <dbReference type="ARBA" id="ARBA00022603"/>
    </source>
</evidence>
<evidence type="ECO:0000256" key="2">
    <source>
        <dbReference type="ARBA" id="ARBA00022679"/>
    </source>
</evidence>
<evidence type="ECO:0000313" key="3">
    <source>
        <dbReference type="EMBL" id="SHF83722.1"/>
    </source>
</evidence>
<reference evidence="3 4" key="1">
    <citation type="submission" date="2016-11" db="EMBL/GenBank/DDBJ databases">
        <authorList>
            <person name="Jaros S."/>
            <person name="Januszkiewicz K."/>
            <person name="Wedrychowicz H."/>
        </authorList>
    </citation>
    <scope>NUCLEOTIDE SEQUENCE [LARGE SCALE GENOMIC DNA]</scope>
    <source>
        <strain evidence="3 4">DSM 44523</strain>
    </source>
</reference>
<name>A0A1M5EXI4_STRHI</name>
<organism evidence="3 4">
    <name type="scientific">Streptoalloteichus hindustanus</name>
    <dbReference type="NCBI Taxonomy" id="2017"/>
    <lineage>
        <taxon>Bacteria</taxon>
        <taxon>Bacillati</taxon>
        <taxon>Actinomycetota</taxon>
        <taxon>Actinomycetes</taxon>
        <taxon>Pseudonocardiales</taxon>
        <taxon>Pseudonocardiaceae</taxon>
        <taxon>Streptoalloteichus</taxon>
    </lineage>
</organism>
<dbReference type="GO" id="GO:0008168">
    <property type="term" value="F:methyltransferase activity"/>
    <property type="evidence" value="ECO:0007669"/>
    <property type="project" value="UniProtKB-KW"/>
</dbReference>
<keyword evidence="2 3" id="KW-0808">Transferase</keyword>
<dbReference type="InterPro" id="IPR007213">
    <property type="entry name" value="Ppm1/Ppm2/Tcmp"/>
</dbReference>
<dbReference type="Gene3D" id="3.40.50.150">
    <property type="entry name" value="Vaccinia Virus protein VP39"/>
    <property type="match status" value="1"/>
</dbReference>
<dbReference type="GO" id="GO:0032259">
    <property type="term" value="P:methylation"/>
    <property type="evidence" value="ECO:0007669"/>
    <property type="project" value="UniProtKB-KW"/>
</dbReference>